<dbReference type="InterPro" id="IPR008949">
    <property type="entry name" value="Isoprenoid_synthase_dom_sf"/>
</dbReference>
<dbReference type="Proteomes" id="UP001219568">
    <property type="component" value="Unassembled WGS sequence"/>
</dbReference>
<keyword evidence="8" id="KW-1185">Reference proteome</keyword>
<keyword evidence="2 5" id="KW-0808">Transferase</keyword>
<reference evidence="7" key="2">
    <citation type="submission" date="2023-01" db="EMBL/GenBank/DDBJ databases">
        <authorList>
            <person name="Petersen C."/>
        </authorList>
    </citation>
    <scope>NUCLEOTIDE SEQUENCE</scope>
    <source>
        <strain evidence="7">IBT 15450</strain>
    </source>
</reference>
<proteinExistence type="inferred from homology"/>
<dbReference type="Gene3D" id="1.10.600.10">
    <property type="entry name" value="Farnesyl Diphosphate Synthase"/>
    <property type="match status" value="2"/>
</dbReference>
<protein>
    <submittedName>
        <fullName evidence="7">Uncharacterized protein</fullName>
    </submittedName>
</protein>
<dbReference type="SUPFAM" id="SSF48576">
    <property type="entry name" value="Terpenoid synthases"/>
    <property type="match status" value="1"/>
</dbReference>
<keyword evidence="3" id="KW-0479">Metal-binding</keyword>
<comment type="pathway">
    <text evidence="1">Secondary metabolite biosynthesis.</text>
</comment>
<dbReference type="GO" id="GO:0004659">
    <property type="term" value="F:prenyltransferase activity"/>
    <property type="evidence" value="ECO:0007669"/>
    <property type="project" value="InterPro"/>
</dbReference>
<comment type="caution">
    <text evidence="7">The sequence shown here is derived from an EMBL/GenBank/DDBJ whole genome shotgun (WGS) entry which is preliminary data.</text>
</comment>
<dbReference type="PANTHER" id="PTHR12001">
    <property type="entry name" value="GERANYLGERANYL PYROPHOSPHATE SYNTHASE"/>
    <property type="match status" value="1"/>
</dbReference>
<gene>
    <name evidence="7" type="ORF">N7460_010698</name>
</gene>
<evidence type="ECO:0000256" key="3">
    <source>
        <dbReference type="ARBA" id="ARBA00022723"/>
    </source>
</evidence>
<feature type="region of interest" description="Disordered" evidence="6">
    <location>
        <begin position="28"/>
        <end position="48"/>
    </location>
</feature>
<evidence type="ECO:0000256" key="4">
    <source>
        <dbReference type="ARBA" id="ARBA00022842"/>
    </source>
</evidence>
<dbReference type="GO" id="GO:0046165">
    <property type="term" value="P:alcohol biosynthetic process"/>
    <property type="evidence" value="ECO:0007669"/>
    <property type="project" value="UniProtKB-ARBA"/>
</dbReference>
<dbReference type="Pfam" id="PF00348">
    <property type="entry name" value="polyprenyl_synt"/>
    <property type="match status" value="1"/>
</dbReference>
<organism evidence="7 8">
    <name type="scientific">Penicillium canescens</name>
    <dbReference type="NCBI Taxonomy" id="5083"/>
    <lineage>
        <taxon>Eukaryota</taxon>
        <taxon>Fungi</taxon>
        <taxon>Dikarya</taxon>
        <taxon>Ascomycota</taxon>
        <taxon>Pezizomycotina</taxon>
        <taxon>Eurotiomycetes</taxon>
        <taxon>Eurotiomycetidae</taxon>
        <taxon>Eurotiales</taxon>
        <taxon>Aspergillaceae</taxon>
        <taxon>Penicillium</taxon>
    </lineage>
</organism>
<dbReference type="EMBL" id="JAQJZL010000014">
    <property type="protein sequence ID" value="KAJ6030432.1"/>
    <property type="molecule type" value="Genomic_DNA"/>
</dbReference>
<evidence type="ECO:0000256" key="5">
    <source>
        <dbReference type="RuleBase" id="RU004466"/>
    </source>
</evidence>
<comment type="similarity">
    <text evidence="5">Belongs to the FPP/GGPP synthase family.</text>
</comment>
<evidence type="ECO:0000256" key="6">
    <source>
        <dbReference type="SAM" id="MobiDB-lite"/>
    </source>
</evidence>
<evidence type="ECO:0000313" key="8">
    <source>
        <dbReference type="Proteomes" id="UP001219568"/>
    </source>
</evidence>
<name>A0AAD6N513_PENCN</name>
<evidence type="ECO:0000256" key="1">
    <source>
        <dbReference type="ARBA" id="ARBA00005179"/>
    </source>
</evidence>
<evidence type="ECO:0000256" key="2">
    <source>
        <dbReference type="ARBA" id="ARBA00022679"/>
    </source>
</evidence>
<dbReference type="AlphaFoldDB" id="A0AAD6N513"/>
<dbReference type="GO" id="GO:0046872">
    <property type="term" value="F:metal ion binding"/>
    <property type="evidence" value="ECO:0007669"/>
    <property type="project" value="UniProtKB-KW"/>
</dbReference>
<accession>A0AAD6N513</accession>
<dbReference type="GO" id="GO:0043386">
    <property type="term" value="P:mycotoxin biosynthetic process"/>
    <property type="evidence" value="ECO:0007669"/>
    <property type="project" value="UniProtKB-ARBA"/>
</dbReference>
<sequence>MLPLELVFENPTAPCATLLSTARPISQSAGRGAMGEGKLTNDPDTNVDTSYRSMPSRNLAVIIINASKPWLKATEASIIQITRIMRHFFDSSLMLDAIQNHSTTRHGFPDGHEIFVILQMSNVASYVFVLVFEEFFKLQNETLSQHHNIYWFILGLPSTRSSAINRDKLIEMVILTAQYMQIQDDYVDTATSTAMIYEKAVYGQDLDEGKFSFPVIHMFSQSSKRQLLEAIFTERLRQGTMPMAHKRLLWDEMASVGSASIIEKQLGEKKYNFRLILEFLSVEN</sequence>
<evidence type="ECO:0000313" key="7">
    <source>
        <dbReference type="EMBL" id="KAJ6030432.1"/>
    </source>
</evidence>
<dbReference type="GO" id="GO:0008299">
    <property type="term" value="P:isoprenoid biosynthetic process"/>
    <property type="evidence" value="ECO:0007669"/>
    <property type="project" value="InterPro"/>
</dbReference>
<dbReference type="InterPro" id="IPR000092">
    <property type="entry name" value="Polyprenyl_synt"/>
</dbReference>
<dbReference type="PANTHER" id="PTHR12001:SF44">
    <property type="entry name" value="GERANYLGERANYL PYROPHOSPHATE SYNTHASE"/>
    <property type="match status" value="1"/>
</dbReference>
<reference evidence="7" key="1">
    <citation type="journal article" date="2023" name="IMA Fungus">
        <title>Comparative genomic study of the Penicillium genus elucidates a diverse pangenome and 15 lateral gene transfer events.</title>
        <authorList>
            <person name="Petersen C."/>
            <person name="Sorensen T."/>
            <person name="Nielsen M.R."/>
            <person name="Sondergaard T.E."/>
            <person name="Sorensen J.L."/>
            <person name="Fitzpatrick D.A."/>
            <person name="Frisvad J.C."/>
            <person name="Nielsen K.L."/>
        </authorList>
    </citation>
    <scope>NUCLEOTIDE SEQUENCE</scope>
    <source>
        <strain evidence="7">IBT 15450</strain>
    </source>
</reference>
<keyword evidence="4" id="KW-0460">Magnesium</keyword>